<proteinExistence type="predicted"/>
<dbReference type="EMBL" id="CH473956">
    <property type="protein sequence ID" value="EDM18501.1"/>
    <property type="molecule type" value="Genomic_DNA"/>
</dbReference>
<dbReference type="Proteomes" id="UP000234681">
    <property type="component" value="Chromosome 1"/>
</dbReference>
<evidence type="ECO:0000313" key="2">
    <source>
        <dbReference type="Proteomes" id="UP000234681"/>
    </source>
</evidence>
<name>A6I680_RAT</name>
<gene>
    <name evidence="1" type="ORF">rCG_39896</name>
</gene>
<evidence type="ECO:0000313" key="1">
    <source>
        <dbReference type="EMBL" id="EDM18501.1"/>
    </source>
</evidence>
<accession>A6I680</accession>
<protein>
    <submittedName>
        <fullName evidence="1">RCG39896</fullName>
    </submittedName>
</protein>
<reference evidence="1 2" key="1">
    <citation type="submission" date="2005-09" db="EMBL/GenBank/DDBJ databases">
        <authorList>
            <person name="Mural R.J."/>
            <person name="Li P.W."/>
            <person name="Adams M.D."/>
            <person name="Amanatides P.G."/>
            <person name="Baden-Tillson H."/>
            <person name="Barnstead M."/>
            <person name="Chin S.H."/>
            <person name="Dew I."/>
            <person name="Evans C.A."/>
            <person name="Ferriera S."/>
            <person name="Flanigan M."/>
            <person name="Fosler C."/>
            <person name="Glodek A."/>
            <person name="Gu Z."/>
            <person name="Holt R.A."/>
            <person name="Jennings D."/>
            <person name="Kraft C.L."/>
            <person name="Lu F."/>
            <person name="Nguyen T."/>
            <person name="Nusskern D.R."/>
            <person name="Pfannkoch C.M."/>
            <person name="Sitter C."/>
            <person name="Sutton G.G."/>
            <person name="Venter J.C."/>
            <person name="Wang Z."/>
            <person name="Woodage T."/>
            <person name="Zheng X.H."/>
            <person name="Zhong F."/>
        </authorList>
    </citation>
    <scope>NUCLEOTIDE SEQUENCE [LARGE SCALE GENOMIC DNA]</scope>
    <source>
        <strain>BN</strain>
        <strain evidence="2">Sprague-Dawley</strain>
    </source>
</reference>
<dbReference type="AlphaFoldDB" id="A6I680"/>
<organism evidence="1 2">
    <name type="scientific">Rattus norvegicus</name>
    <name type="common">Rat</name>
    <dbReference type="NCBI Taxonomy" id="10116"/>
    <lineage>
        <taxon>Eukaryota</taxon>
        <taxon>Metazoa</taxon>
        <taxon>Chordata</taxon>
        <taxon>Craniata</taxon>
        <taxon>Vertebrata</taxon>
        <taxon>Euteleostomi</taxon>
        <taxon>Mammalia</taxon>
        <taxon>Eutheria</taxon>
        <taxon>Euarchontoglires</taxon>
        <taxon>Glires</taxon>
        <taxon>Rodentia</taxon>
        <taxon>Myomorpha</taxon>
        <taxon>Muroidea</taxon>
        <taxon>Muridae</taxon>
        <taxon>Murinae</taxon>
        <taxon>Rattus</taxon>
    </lineage>
</organism>
<sequence length="36" mass="4055">MSHTERQKTVGYAHTNVHMTVCKRANYSTETGKNSS</sequence>